<dbReference type="PANTHER" id="PTHR22906:SF21">
    <property type="entry name" value="SEMA DOMAIN-CONTAINING PROTEIN"/>
    <property type="match status" value="1"/>
</dbReference>
<keyword evidence="1" id="KW-0677">Repeat</keyword>
<keyword evidence="4" id="KW-1185">Reference proteome</keyword>
<sequence>MTASVAPSRSIGAINGSIYLPMGAESKNSSCRYNQAPYDIEWSVCNRDPCPIPGYWLAWSDWSHCSATCELGTRRRYRLCDGPYYGGLPCEGPGQENDFCDSKKLCPGVHTRFFGLYVGPVVDIARKHKDDVISYVI</sequence>
<dbReference type="Proteomes" id="UP001208570">
    <property type="component" value="Unassembled WGS sequence"/>
</dbReference>
<keyword evidence="2" id="KW-1015">Disulfide bond</keyword>
<evidence type="ECO:0000313" key="4">
    <source>
        <dbReference type="Proteomes" id="UP001208570"/>
    </source>
</evidence>
<accession>A0AAD9K7V0</accession>
<dbReference type="Gene3D" id="2.20.100.10">
    <property type="entry name" value="Thrombospondin type-1 (TSP1) repeat"/>
    <property type="match status" value="1"/>
</dbReference>
<evidence type="ECO:0000256" key="2">
    <source>
        <dbReference type="ARBA" id="ARBA00023157"/>
    </source>
</evidence>
<dbReference type="SUPFAM" id="SSF82895">
    <property type="entry name" value="TSP-1 type 1 repeat"/>
    <property type="match status" value="1"/>
</dbReference>
<name>A0AAD9K7V0_9ANNE</name>
<gene>
    <name evidence="3" type="ORF">LSH36_40g09001</name>
</gene>
<dbReference type="AlphaFoldDB" id="A0AAD9K7V0"/>
<reference evidence="3" key="1">
    <citation type="journal article" date="2023" name="Mol. Biol. Evol.">
        <title>Third-Generation Sequencing Reveals the Adaptive Role of the Epigenome in Three Deep-Sea Polychaetes.</title>
        <authorList>
            <person name="Perez M."/>
            <person name="Aroh O."/>
            <person name="Sun Y."/>
            <person name="Lan Y."/>
            <person name="Juniper S.K."/>
            <person name="Young C.R."/>
            <person name="Angers B."/>
            <person name="Qian P.Y."/>
        </authorList>
    </citation>
    <scope>NUCLEOTIDE SEQUENCE</scope>
    <source>
        <strain evidence="3">P08H-3</strain>
    </source>
</reference>
<dbReference type="PROSITE" id="PS50092">
    <property type="entry name" value="TSP1"/>
    <property type="match status" value="1"/>
</dbReference>
<evidence type="ECO:0000313" key="3">
    <source>
        <dbReference type="EMBL" id="KAK2166272.1"/>
    </source>
</evidence>
<organism evidence="3 4">
    <name type="scientific">Paralvinella palmiformis</name>
    <dbReference type="NCBI Taxonomy" id="53620"/>
    <lineage>
        <taxon>Eukaryota</taxon>
        <taxon>Metazoa</taxon>
        <taxon>Spiralia</taxon>
        <taxon>Lophotrochozoa</taxon>
        <taxon>Annelida</taxon>
        <taxon>Polychaeta</taxon>
        <taxon>Sedentaria</taxon>
        <taxon>Canalipalpata</taxon>
        <taxon>Terebellida</taxon>
        <taxon>Terebelliformia</taxon>
        <taxon>Alvinellidae</taxon>
        <taxon>Paralvinella</taxon>
    </lineage>
</organism>
<dbReference type="InterPro" id="IPR036383">
    <property type="entry name" value="TSP1_rpt_sf"/>
</dbReference>
<comment type="caution">
    <text evidence="3">The sequence shown here is derived from an EMBL/GenBank/DDBJ whole genome shotgun (WGS) entry which is preliminary data.</text>
</comment>
<evidence type="ECO:0000256" key="1">
    <source>
        <dbReference type="ARBA" id="ARBA00022737"/>
    </source>
</evidence>
<dbReference type="FunFam" id="2.20.100.10:FF:000001">
    <property type="entry name" value="semaphorin-5A isoform X1"/>
    <property type="match status" value="1"/>
</dbReference>
<dbReference type="InterPro" id="IPR052065">
    <property type="entry name" value="Compl_asym_regulator"/>
</dbReference>
<proteinExistence type="predicted"/>
<dbReference type="InterPro" id="IPR000884">
    <property type="entry name" value="TSP1_rpt"/>
</dbReference>
<dbReference type="Pfam" id="PF00090">
    <property type="entry name" value="TSP_1"/>
    <property type="match status" value="1"/>
</dbReference>
<protein>
    <submittedName>
        <fullName evidence="3">Uncharacterized protein</fullName>
    </submittedName>
</protein>
<dbReference type="PANTHER" id="PTHR22906">
    <property type="entry name" value="PROPERDIN"/>
    <property type="match status" value="1"/>
</dbReference>
<dbReference type="PRINTS" id="PR01705">
    <property type="entry name" value="TSP1REPEAT"/>
</dbReference>
<dbReference type="SMART" id="SM00209">
    <property type="entry name" value="TSP1"/>
    <property type="match status" value="1"/>
</dbReference>
<dbReference type="EMBL" id="JAODUP010000040">
    <property type="protein sequence ID" value="KAK2166272.1"/>
    <property type="molecule type" value="Genomic_DNA"/>
</dbReference>